<dbReference type="Pfam" id="PF03577">
    <property type="entry name" value="Peptidase_C69"/>
    <property type="match status" value="1"/>
</dbReference>
<dbReference type="Gene3D" id="3.60.60.10">
    <property type="entry name" value="Penicillin V Acylase, Chain A"/>
    <property type="match status" value="1"/>
</dbReference>
<dbReference type="OrthoDB" id="9764088at2"/>
<keyword evidence="5 6" id="KW-0224">Dipeptidase</keyword>
<comment type="similarity">
    <text evidence="2 6">Belongs to the peptidase C69 family.</text>
</comment>
<dbReference type="eggNOG" id="COG4690">
    <property type="taxonomic scope" value="Bacteria"/>
</dbReference>
<reference evidence="7 8" key="1">
    <citation type="journal article" date="2015" name="Genome Announc.">
        <title>Expanding the biotechnology potential of lactobacilli through comparative genomics of 213 strains and associated genera.</title>
        <authorList>
            <person name="Sun Z."/>
            <person name="Harris H.M."/>
            <person name="McCann A."/>
            <person name="Guo C."/>
            <person name="Argimon S."/>
            <person name="Zhang W."/>
            <person name="Yang X."/>
            <person name="Jeffery I.B."/>
            <person name="Cooney J.C."/>
            <person name="Kagawa T.F."/>
            <person name="Liu W."/>
            <person name="Song Y."/>
            <person name="Salvetti E."/>
            <person name="Wrobel A."/>
            <person name="Rasinkangas P."/>
            <person name="Parkhill J."/>
            <person name="Rea M.C."/>
            <person name="O'Sullivan O."/>
            <person name="Ritari J."/>
            <person name="Douillard F.P."/>
            <person name="Paul Ross R."/>
            <person name="Yang R."/>
            <person name="Briner A.E."/>
            <person name="Felis G.E."/>
            <person name="de Vos W.M."/>
            <person name="Barrangou R."/>
            <person name="Klaenhammer T.R."/>
            <person name="Caufield P.W."/>
            <person name="Cui Y."/>
            <person name="Zhang H."/>
            <person name="O'Toole P.W."/>
        </authorList>
    </citation>
    <scope>NUCLEOTIDE SEQUENCE [LARGE SCALE GENOMIC DNA]</scope>
    <source>
        <strain evidence="7 8">DSM 14340</strain>
    </source>
</reference>
<dbReference type="EC" id="3.4.-.-" evidence="6"/>
<evidence type="ECO:0000313" key="8">
    <source>
        <dbReference type="Proteomes" id="UP000051264"/>
    </source>
</evidence>
<comment type="catalytic activity">
    <reaction evidence="1">
        <text>an L-aminoacyl-L-amino acid + H2O = 2 an L-alpha-amino acid</text>
        <dbReference type="Rhea" id="RHEA:48940"/>
        <dbReference type="ChEBI" id="CHEBI:15377"/>
        <dbReference type="ChEBI" id="CHEBI:59869"/>
        <dbReference type="ChEBI" id="CHEBI:77460"/>
        <dbReference type="EC" id="3.4.13.19"/>
    </reaction>
</comment>
<protein>
    <recommendedName>
        <fullName evidence="6">Dipeptidase</fullName>
        <ecNumber evidence="6">3.4.-.-</ecNumber>
    </recommendedName>
</protein>
<evidence type="ECO:0000256" key="6">
    <source>
        <dbReference type="RuleBase" id="RU364089"/>
    </source>
</evidence>
<dbReference type="GO" id="GO:0006508">
    <property type="term" value="P:proteolysis"/>
    <property type="evidence" value="ECO:0007669"/>
    <property type="project" value="UniProtKB-KW"/>
</dbReference>
<dbReference type="InterPro" id="IPR047804">
    <property type="entry name" value="C69_dipept_A-like"/>
</dbReference>
<dbReference type="PANTHER" id="PTHR12994:SF17">
    <property type="entry name" value="LD30995P"/>
    <property type="match status" value="1"/>
</dbReference>
<dbReference type="PATRIC" id="fig|1423747.3.peg.856"/>
<evidence type="ECO:0000256" key="1">
    <source>
        <dbReference type="ARBA" id="ARBA00001670"/>
    </source>
</evidence>
<sequence>MSTPLYRQLTACTSVLVGKKATADGSTMIARNEDSQAAWPKHLTIHPHQTVQQAPHFVSKDTGFTIDLPLESAKYTATPEWTDEFGLFEEDGINEYGVAMSGTESAYSNSRILGFDPYIDNGIAEEAMTTVVLPYVKTAREGVQRLGDIVSQYGTTESNGILFSDVDEVWYLEIGSGRHWVAQRIPDDSYAVVANQLAIQVVDFNQPDHFMSSEGIQDFAANNHLWQPGTPFNFRDIFGTKDQSDLIYNTPRVWYGQHLLTPSVEQTPQDFNLPFLRQADAPIQVEDVAKILGSHYEGTVYDPIGHGTPQEKHAFRPVSLAKTQESHILQIRPNLPVDVSGLHWLAMGVTAQSVYVPFYAGADDVPVNYQKGTKDYSTDSIYWTYKLAGILVDAHYAKFAKDLEQTQKQINSLMVQTIVKTDQAVANVTDATQRTAILTKGSAQAAALAQHEMERLTAKLITDSAGLSPLNFTTDINL</sequence>
<evidence type="ECO:0000256" key="5">
    <source>
        <dbReference type="ARBA" id="ARBA00022997"/>
    </source>
</evidence>
<gene>
    <name evidence="7" type="ORF">FC69_GL000839</name>
</gene>
<dbReference type="PANTHER" id="PTHR12994">
    <property type="entry name" value="SECERNIN"/>
    <property type="match status" value="1"/>
</dbReference>
<evidence type="ECO:0000256" key="4">
    <source>
        <dbReference type="ARBA" id="ARBA00022801"/>
    </source>
</evidence>
<dbReference type="InterPro" id="IPR005322">
    <property type="entry name" value="Peptidase_C69"/>
</dbReference>
<organism evidence="7 8">
    <name type="scientific">Latilactobacillus fuchuensis DSM 14340 = JCM 11249</name>
    <dbReference type="NCBI Taxonomy" id="1423747"/>
    <lineage>
        <taxon>Bacteria</taxon>
        <taxon>Bacillati</taxon>
        <taxon>Bacillota</taxon>
        <taxon>Bacilli</taxon>
        <taxon>Lactobacillales</taxon>
        <taxon>Lactobacillaceae</taxon>
        <taxon>Latilactobacillus</taxon>
    </lineage>
</organism>
<dbReference type="GO" id="GO:0016805">
    <property type="term" value="F:dipeptidase activity"/>
    <property type="evidence" value="ECO:0007669"/>
    <property type="project" value="UniProtKB-KW"/>
</dbReference>
<keyword evidence="4 6" id="KW-0378">Hydrolase</keyword>
<keyword evidence="3 6" id="KW-0645">Protease</keyword>
<comment type="caution">
    <text evidence="7">The sequence shown here is derived from an EMBL/GenBank/DDBJ whole genome shotgun (WGS) entry which is preliminary data.</text>
</comment>
<evidence type="ECO:0000256" key="2">
    <source>
        <dbReference type="ARBA" id="ARBA00007225"/>
    </source>
</evidence>
<name>A0A0R1RW23_9LACO</name>
<dbReference type="AlphaFoldDB" id="A0A0R1RW23"/>
<dbReference type="EMBL" id="AZEX01000022">
    <property type="protein sequence ID" value="KRL61311.1"/>
    <property type="molecule type" value="Genomic_DNA"/>
</dbReference>
<evidence type="ECO:0000256" key="3">
    <source>
        <dbReference type="ARBA" id="ARBA00022670"/>
    </source>
</evidence>
<evidence type="ECO:0000313" key="7">
    <source>
        <dbReference type="EMBL" id="KRL61311.1"/>
    </source>
</evidence>
<dbReference type="RefSeq" id="WP_025084035.1">
    <property type="nucleotide sequence ID" value="NZ_AZEX01000022.1"/>
</dbReference>
<accession>A0A0R1RW23</accession>
<dbReference type="GO" id="GO:0070004">
    <property type="term" value="F:cysteine-type exopeptidase activity"/>
    <property type="evidence" value="ECO:0007669"/>
    <property type="project" value="InterPro"/>
</dbReference>
<dbReference type="Proteomes" id="UP000051264">
    <property type="component" value="Unassembled WGS sequence"/>
</dbReference>
<dbReference type="NCBIfam" id="NF033678">
    <property type="entry name" value="C69_fam_dipept"/>
    <property type="match status" value="1"/>
</dbReference>
<proteinExistence type="inferred from homology"/>